<comment type="caution">
    <text evidence="1">The sequence shown here is derived from an EMBL/GenBank/DDBJ whole genome shotgun (WGS) entry which is preliminary data.</text>
</comment>
<organism evidence="1 2">
    <name type="scientific">Streptomyces toxytricini</name>
    <name type="common">Actinomyces toxytricini</name>
    <dbReference type="NCBI Taxonomy" id="67369"/>
    <lineage>
        <taxon>Bacteria</taxon>
        <taxon>Bacillati</taxon>
        <taxon>Actinomycetota</taxon>
        <taxon>Actinomycetes</taxon>
        <taxon>Kitasatosporales</taxon>
        <taxon>Streptomycetaceae</taxon>
        <taxon>Streptomyces</taxon>
    </lineage>
</organism>
<reference evidence="1 2" key="1">
    <citation type="submission" date="2024-10" db="EMBL/GenBank/DDBJ databases">
        <title>The Natural Products Discovery Center: Release of the First 8490 Sequenced Strains for Exploring Actinobacteria Biosynthetic Diversity.</title>
        <authorList>
            <person name="Kalkreuter E."/>
            <person name="Kautsar S.A."/>
            <person name="Yang D."/>
            <person name="Bader C.D."/>
            <person name="Teijaro C.N."/>
            <person name="Fluegel L."/>
            <person name="Davis C.M."/>
            <person name="Simpson J.R."/>
            <person name="Lauterbach L."/>
            <person name="Steele A.D."/>
            <person name="Gui C."/>
            <person name="Meng S."/>
            <person name="Li G."/>
            <person name="Viehrig K."/>
            <person name="Ye F."/>
            <person name="Su P."/>
            <person name="Kiefer A.F."/>
            <person name="Nichols A."/>
            <person name="Cepeda A.J."/>
            <person name="Yan W."/>
            <person name="Fan B."/>
            <person name="Jiang Y."/>
            <person name="Adhikari A."/>
            <person name="Zheng C.-J."/>
            <person name="Schuster L."/>
            <person name="Cowan T.M."/>
            <person name="Smanski M.J."/>
            <person name="Chevrette M.G."/>
            <person name="De Carvalho L.P.S."/>
            <person name="Shen B."/>
        </authorList>
    </citation>
    <scope>NUCLEOTIDE SEQUENCE [LARGE SCALE GENOMIC DNA]</scope>
    <source>
        <strain evidence="1 2">NPDC087220</strain>
    </source>
</reference>
<evidence type="ECO:0000313" key="1">
    <source>
        <dbReference type="EMBL" id="MFJ2825921.1"/>
    </source>
</evidence>
<sequence length="255" mass="28334">MTALVAVPVTLVAAHWTRRGTERAADAAMVAGLGQSEAAVRAARLQGRTGREHALESDRRAACTEFLRAADLLVRTVRELPASPFEARREALDRRVTALIEARAGIAVLGPADVSSRAQDVLKQCMRLERLALRRAVLRSAVDALERHWCRRCNPEVCEDPHHGAAFVAWDLLAGWARLEDEERWEKLDFLEWLLEESRAFTADEVGQILQVADSVAHWDELMGGLVRDPLLERFHAVRDEFADAARGSLTTTAS</sequence>
<name>A0ABW8EVK3_STRT5</name>
<keyword evidence="2" id="KW-1185">Reference proteome</keyword>
<evidence type="ECO:0008006" key="3">
    <source>
        <dbReference type="Google" id="ProtNLM"/>
    </source>
</evidence>
<gene>
    <name evidence="1" type="ORF">ACIO7M_33170</name>
</gene>
<accession>A0ABW8EVK3</accession>
<proteinExistence type="predicted"/>
<dbReference type="EMBL" id="JBIUYY010000025">
    <property type="protein sequence ID" value="MFJ2825921.1"/>
    <property type="molecule type" value="Genomic_DNA"/>
</dbReference>
<evidence type="ECO:0000313" key="2">
    <source>
        <dbReference type="Proteomes" id="UP001617351"/>
    </source>
</evidence>
<dbReference type="RefSeq" id="WP_402387876.1">
    <property type="nucleotide sequence ID" value="NZ_JBIUYY010000025.1"/>
</dbReference>
<dbReference type="Proteomes" id="UP001617351">
    <property type="component" value="Unassembled WGS sequence"/>
</dbReference>
<protein>
    <recommendedName>
        <fullName evidence="3">Secreted protein</fullName>
    </recommendedName>
</protein>